<feature type="domain" description="ER-bound oxygenase mpaB/mpaB'/Rubber oxygenase catalytic" evidence="1">
    <location>
        <begin position="49"/>
        <end position="270"/>
    </location>
</feature>
<accession>A0ABS4DM59</accession>
<proteinExistence type="predicted"/>
<reference evidence="2 3" key="1">
    <citation type="submission" date="2021-04" db="EMBL/GenBank/DDBJ databases">
        <authorList>
            <person name="Huq M.A."/>
        </authorList>
    </citation>
    <scope>NUCLEOTIDE SEQUENCE [LARGE SCALE GENOMIC DNA]</scope>
    <source>
        <strain evidence="2 3">MAH-13</strain>
    </source>
</reference>
<evidence type="ECO:0000313" key="2">
    <source>
        <dbReference type="EMBL" id="MBP1474121.1"/>
    </source>
</evidence>
<dbReference type="Proteomes" id="UP000823790">
    <property type="component" value="Unassembled WGS sequence"/>
</dbReference>
<gene>
    <name evidence="2" type="ORF">J7I44_07405</name>
</gene>
<organism evidence="2 3">
    <name type="scientific">Frateuria flava</name>
    <dbReference type="NCBI Taxonomy" id="2821489"/>
    <lineage>
        <taxon>Bacteria</taxon>
        <taxon>Pseudomonadati</taxon>
        <taxon>Pseudomonadota</taxon>
        <taxon>Gammaproteobacteria</taxon>
        <taxon>Lysobacterales</taxon>
        <taxon>Rhodanobacteraceae</taxon>
        <taxon>Frateuria</taxon>
    </lineage>
</organism>
<evidence type="ECO:0000259" key="1">
    <source>
        <dbReference type="Pfam" id="PF09995"/>
    </source>
</evidence>
<comment type="caution">
    <text evidence="2">The sequence shown here is derived from an EMBL/GenBank/DDBJ whole genome shotgun (WGS) entry which is preliminary data.</text>
</comment>
<dbReference type="EMBL" id="JAGJRS010000015">
    <property type="protein sequence ID" value="MBP1474121.1"/>
    <property type="molecule type" value="Genomic_DNA"/>
</dbReference>
<evidence type="ECO:0000313" key="3">
    <source>
        <dbReference type="Proteomes" id="UP000823790"/>
    </source>
</evidence>
<dbReference type="PANTHER" id="PTHR36151">
    <property type="entry name" value="BLR2777 PROTEIN"/>
    <property type="match status" value="1"/>
</dbReference>
<dbReference type="InterPro" id="IPR018713">
    <property type="entry name" value="MPAB/Lcp_cat_dom"/>
</dbReference>
<protein>
    <submittedName>
        <fullName evidence="2">DUF2236 domain-containing protein</fullName>
    </submittedName>
</protein>
<name>A0ABS4DM59_9GAMM</name>
<dbReference type="Pfam" id="PF09995">
    <property type="entry name" value="MPAB_Lcp_cat"/>
    <property type="match status" value="1"/>
</dbReference>
<dbReference type="PANTHER" id="PTHR36151:SF3">
    <property type="entry name" value="ER-BOUND OXYGENASE MPAB_MPAB'_RUBBER OXYGENASE CATALYTIC DOMAIN-CONTAINING PROTEIN"/>
    <property type="match status" value="1"/>
</dbReference>
<keyword evidence="3" id="KW-1185">Reference proteome</keyword>
<sequence>MLSELLHRVSGEPIRRWVLGAFSRDPDGTLDYDHPRGDPGLFGPDSVTWRIHADFPGMLAGGLAALMMQTLHPLALAGVWDHSNFRDDLVGRLRRTTTFVGATTYAPRAAAEALIGHVRRIHGFVHGMTEDGTPYAADDPALLTWVHVTEAHSFLAGYRRFAHHAVPRAIADRYYDEVRRVAEALGARDVPASEGEVDDYFAAIQPRLAYTGRSREVLRVLAGVRLPVPFAGLSRDVFLHAGMALLPAWAGDLLRHTPRQRRQARLAARLLWSMAPAFRAALKESGVVSRSCRRVGVPPEAMRDWPAPVDRQEPGAAAH</sequence>